<dbReference type="Proteomes" id="UP000828390">
    <property type="component" value="Unassembled WGS sequence"/>
</dbReference>
<organism evidence="1 2">
    <name type="scientific">Dreissena polymorpha</name>
    <name type="common">Zebra mussel</name>
    <name type="synonym">Mytilus polymorpha</name>
    <dbReference type="NCBI Taxonomy" id="45954"/>
    <lineage>
        <taxon>Eukaryota</taxon>
        <taxon>Metazoa</taxon>
        <taxon>Spiralia</taxon>
        <taxon>Lophotrochozoa</taxon>
        <taxon>Mollusca</taxon>
        <taxon>Bivalvia</taxon>
        <taxon>Autobranchia</taxon>
        <taxon>Heteroconchia</taxon>
        <taxon>Euheterodonta</taxon>
        <taxon>Imparidentia</taxon>
        <taxon>Neoheterodontei</taxon>
        <taxon>Myida</taxon>
        <taxon>Dreissenoidea</taxon>
        <taxon>Dreissenidae</taxon>
        <taxon>Dreissena</taxon>
    </lineage>
</organism>
<proteinExistence type="predicted"/>
<evidence type="ECO:0000313" key="1">
    <source>
        <dbReference type="EMBL" id="KAH3783375.1"/>
    </source>
</evidence>
<accession>A0A9D4EST1</accession>
<keyword evidence="2" id="KW-1185">Reference proteome</keyword>
<gene>
    <name evidence="1" type="ORF">DPMN_161312</name>
</gene>
<dbReference type="EMBL" id="JAIWYP010000008">
    <property type="protein sequence ID" value="KAH3783375.1"/>
    <property type="molecule type" value="Genomic_DNA"/>
</dbReference>
<dbReference type="AlphaFoldDB" id="A0A9D4EST1"/>
<reference evidence="1" key="2">
    <citation type="submission" date="2020-11" db="EMBL/GenBank/DDBJ databases">
        <authorList>
            <person name="McCartney M.A."/>
            <person name="Auch B."/>
            <person name="Kono T."/>
            <person name="Mallez S."/>
            <person name="Becker A."/>
            <person name="Gohl D.M."/>
            <person name="Silverstein K.A.T."/>
            <person name="Koren S."/>
            <person name="Bechman K.B."/>
            <person name="Herman A."/>
            <person name="Abrahante J.E."/>
            <person name="Garbe J."/>
        </authorList>
    </citation>
    <scope>NUCLEOTIDE SEQUENCE</scope>
    <source>
        <strain evidence="1">Duluth1</strain>
        <tissue evidence="1">Whole animal</tissue>
    </source>
</reference>
<comment type="caution">
    <text evidence="1">The sequence shown here is derived from an EMBL/GenBank/DDBJ whole genome shotgun (WGS) entry which is preliminary data.</text>
</comment>
<sequence>MEDTNLSRYKRKQTVTQILDELEIKDYQIHHGSYQTLYKSGDAIQGEEGTLGGFAKKIPKPDHENKNDTTCKGPSIVALVSRHVVANSVIDNKISLHIGDKKVGEAEFHPIENLDIVPVDIFSKYVKDCQTKYFHYNGKPMNALIPDDDFWNTSMDNLVFLWGQNFNSKAGYIQNPIFYFGKNPTVPTILIRERNVQPRQPVSEHGDSGSVVCALNRKKDKLYALAMMIGKFEPRDTRCKEGYGGPLYIALRLEEAFNMLEEHYSATFKLCNEND</sequence>
<name>A0A9D4EST1_DREPO</name>
<reference evidence="1" key="1">
    <citation type="journal article" date="2019" name="bioRxiv">
        <title>The Genome of the Zebra Mussel, Dreissena polymorpha: A Resource for Invasive Species Research.</title>
        <authorList>
            <person name="McCartney M.A."/>
            <person name="Auch B."/>
            <person name="Kono T."/>
            <person name="Mallez S."/>
            <person name="Zhang Y."/>
            <person name="Obille A."/>
            <person name="Becker A."/>
            <person name="Abrahante J.E."/>
            <person name="Garbe J."/>
            <person name="Badalamenti J.P."/>
            <person name="Herman A."/>
            <person name="Mangelson H."/>
            <person name="Liachko I."/>
            <person name="Sullivan S."/>
            <person name="Sone E.D."/>
            <person name="Koren S."/>
            <person name="Silverstein K.A.T."/>
            <person name="Beckman K.B."/>
            <person name="Gohl D.M."/>
        </authorList>
    </citation>
    <scope>NUCLEOTIDE SEQUENCE</scope>
    <source>
        <strain evidence="1">Duluth1</strain>
        <tissue evidence="1">Whole animal</tissue>
    </source>
</reference>
<protein>
    <submittedName>
        <fullName evidence="1">Uncharacterized protein</fullName>
    </submittedName>
</protein>
<evidence type="ECO:0000313" key="2">
    <source>
        <dbReference type="Proteomes" id="UP000828390"/>
    </source>
</evidence>